<evidence type="ECO:0000256" key="2">
    <source>
        <dbReference type="ARBA" id="ARBA00023002"/>
    </source>
</evidence>
<dbReference type="InterPro" id="IPR029753">
    <property type="entry name" value="D-isomer_DH_CS"/>
</dbReference>
<organism evidence="5 6">
    <name type="scientific">Limosilactobacillus frumenti DSM 13145</name>
    <dbReference type="NCBI Taxonomy" id="1423746"/>
    <lineage>
        <taxon>Bacteria</taxon>
        <taxon>Bacillati</taxon>
        <taxon>Bacillota</taxon>
        <taxon>Bacilli</taxon>
        <taxon>Lactobacillales</taxon>
        <taxon>Lactobacillaceae</taxon>
        <taxon>Limosilactobacillus</taxon>
    </lineage>
</organism>
<accession>A0A0R1P148</accession>
<dbReference type="FunFam" id="3.40.50.720:FF:000203">
    <property type="entry name" value="D-3-phosphoglycerate dehydrogenase (SerA)"/>
    <property type="match status" value="1"/>
</dbReference>
<comment type="caution">
    <text evidence="5">The sequence shown here is derived from an EMBL/GenBank/DDBJ whole genome shotgun (WGS) entry which is preliminary data.</text>
</comment>
<dbReference type="PATRIC" id="fig|1423746.3.peg.1289"/>
<protein>
    <submittedName>
        <fullName evidence="5">NAD binding D-isomer specific 2-hydroxyacid dehydrogenase</fullName>
    </submittedName>
</protein>
<keyword evidence="6" id="KW-1185">Reference proteome</keyword>
<dbReference type="Gene3D" id="3.40.50.720">
    <property type="entry name" value="NAD(P)-binding Rossmann-like Domain"/>
    <property type="match status" value="2"/>
</dbReference>
<dbReference type="GO" id="GO:0051287">
    <property type="term" value="F:NAD binding"/>
    <property type="evidence" value="ECO:0007669"/>
    <property type="project" value="InterPro"/>
</dbReference>
<dbReference type="AlphaFoldDB" id="A0A0R1P148"/>
<dbReference type="PANTHER" id="PTHR42789">
    <property type="entry name" value="D-ISOMER SPECIFIC 2-HYDROXYACID DEHYDROGENASE FAMILY PROTEIN (AFU_ORTHOLOGUE AFUA_6G10090)"/>
    <property type="match status" value="1"/>
</dbReference>
<gene>
    <name evidence="5" type="ORF">FD27_GL001265</name>
</gene>
<keyword evidence="2" id="KW-0560">Oxidoreductase</keyword>
<dbReference type="PROSITE" id="PS00671">
    <property type="entry name" value="D_2_HYDROXYACID_DH_3"/>
    <property type="match status" value="1"/>
</dbReference>
<feature type="domain" description="D-isomer specific 2-hydroxyacid dehydrogenase NAD-binding" evidence="4">
    <location>
        <begin position="113"/>
        <end position="285"/>
    </location>
</feature>
<evidence type="ECO:0000259" key="4">
    <source>
        <dbReference type="Pfam" id="PF02826"/>
    </source>
</evidence>
<dbReference type="InterPro" id="IPR006140">
    <property type="entry name" value="D-isomer_DH_NAD-bd"/>
</dbReference>
<keyword evidence="3" id="KW-0520">NAD</keyword>
<sequence length="319" mass="34715">MQTKSKEPSNMNVLIIGHFPDTTKQLIHSVFSNDWQLHIVTPDQAQPYLATAEAIIPEHVPVDQTVFDRAPQLKIIQTGAGYDNVDLAAAVDHHVTVCNAAGVNANAVAEHALALILSWYKNIPYLDHYMKHPTTTDKLAYTGGELHGKTLGVIGLGHVGQQLATFGQALGMHVIAFNRHPRQLAGVQNVDLSTLYANSDIISLHIAATPATYHMINAQTLAQMKSSALLVNTARGALIDEPALVSALQSHTIAGACLDVFEHEPLALDSPLRKLPNVILTPHTAGLPDGVKFHEQRYVFFRDNLKRVADGEEPLNIIN</sequence>
<evidence type="ECO:0000313" key="5">
    <source>
        <dbReference type="EMBL" id="KRL26129.1"/>
    </source>
</evidence>
<dbReference type="Proteomes" id="UP000051445">
    <property type="component" value="Unassembled WGS sequence"/>
</dbReference>
<dbReference type="SUPFAM" id="SSF52283">
    <property type="entry name" value="Formate/glycerate dehydrogenase catalytic domain-like"/>
    <property type="match status" value="1"/>
</dbReference>
<dbReference type="PROSITE" id="PS00065">
    <property type="entry name" value="D_2_HYDROXYACID_DH_1"/>
    <property type="match status" value="1"/>
</dbReference>
<dbReference type="STRING" id="1423746.FD27_GL001265"/>
<evidence type="ECO:0000256" key="1">
    <source>
        <dbReference type="ARBA" id="ARBA00005854"/>
    </source>
</evidence>
<reference evidence="5 6" key="1">
    <citation type="journal article" date="2015" name="Genome Announc.">
        <title>Expanding the biotechnology potential of lactobacilli through comparative genomics of 213 strains and associated genera.</title>
        <authorList>
            <person name="Sun Z."/>
            <person name="Harris H.M."/>
            <person name="McCann A."/>
            <person name="Guo C."/>
            <person name="Argimon S."/>
            <person name="Zhang W."/>
            <person name="Yang X."/>
            <person name="Jeffery I.B."/>
            <person name="Cooney J.C."/>
            <person name="Kagawa T.F."/>
            <person name="Liu W."/>
            <person name="Song Y."/>
            <person name="Salvetti E."/>
            <person name="Wrobel A."/>
            <person name="Rasinkangas P."/>
            <person name="Parkhill J."/>
            <person name="Rea M.C."/>
            <person name="O'Sullivan O."/>
            <person name="Ritari J."/>
            <person name="Douillard F.P."/>
            <person name="Paul Ross R."/>
            <person name="Yang R."/>
            <person name="Briner A.E."/>
            <person name="Felis G.E."/>
            <person name="de Vos W.M."/>
            <person name="Barrangou R."/>
            <person name="Klaenhammer T.R."/>
            <person name="Caufield P.W."/>
            <person name="Cui Y."/>
            <person name="Zhang H."/>
            <person name="O'Toole P.W."/>
        </authorList>
    </citation>
    <scope>NUCLEOTIDE SEQUENCE [LARGE SCALE GENOMIC DNA]</scope>
    <source>
        <strain evidence="5 6">DSM 13145</strain>
    </source>
</reference>
<dbReference type="InterPro" id="IPR029752">
    <property type="entry name" value="D-isomer_DH_CS1"/>
</dbReference>
<evidence type="ECO:0000313" key="6">
    <source>
        <dbReference type="Proteomes" id="UP000051445"/>
    </source>
</evidence>
<name>A0A0R1P148_9LACO</name>
<evidence type="ECO:0000256" key="3">
    <source>
        <dbReference type="ARBA" id="ARBA00023027"/>
    </source>
</evidence>
<dbReference type="EMBL" id="AZER01000024">
    <property type="protein sequence ID" value="KRL26129.1"/>
    <property type="molecule type" value="Genomic_DNA"/>
</dbReference>
<dbReference type="SUPFAM" id="SSF51735">
    <property type="entry name" value="NAD(P)-binding Rossmann-fold domains"/>
    <property type="match status" value="1"/>
</dbReference>
<dbReference type="InterPro" id="IPR050857">
    <property type="entry name" value="D-2-hydroxyacid_DH"/>
</dbReference>
<dbReference type="GO" id="GO:0016616">
    <property type="term" value="F:oxidoreductase activity, acting on the CH-OH group of donors, NAD or NADP as acceptor"/>
    <property type="evidence" value="ECO:0007669"/>
    <property type="project" value="InterPro"/>
</dbReference>
<proteinExistence type="inferred from homology"/>
<dbReference type="Pfam" id="PF02826">
    <property type="entry name" value="2-Hacid_dh_C"/>
    <property type="match status" value="1"/>
</dbReference>
<dbReference type="PANTHER" id="PTHR42789:SF1">
    <property type="entry name" value="D-ISOMER SPECIFIC 2-HYDROXYACID DEHYDROGENASE FAMILY PROTEIN (AFU_ORTHOLOGUE AFUA_6G10090)"/>
    <property type="match status" value="1"/>
</dbReference>
<comment type="similarity">
    <text evidence="1">Belongs to the D-isomer specific 2-hydroxyacid dehydrogenase family.</text>
</comment>
<dbReference type="InterPro" id="IPR036291">
    <property type="entry name" value="NAD(P)-bd_dom_sf"/>
</dbReference>